<keyword evidence="4" id="KW-0862">Zinc</keyword>
<dbReference type="GO" id="GO:0046872">
    <property type="term" value="F:metal ion binding"/>
    <property type="evidence" value="ECO:0007669"/>
    <property type="project" value="UniProtKB-KW"/>
</dbReference>
<dbReference type="EMBL" id="QQBB01000007">
    <property type="protein sequence ID" value="RDI57130.1"/>
    <property type="molecule type" value="Genomic_DNA"/>
</dbReference>
<dbReference type="RefSeq" id="WP_114771369.1">
    <property type="nucleotide sequence ID" value="NZ_QQBB01000007.1"/>
</dbReference>
<keyword evidence="3" id="KW-0479">Metal-binding</keyword>
<organism evidence="6 7">
    <name type="scientific">Microvirga subterranea</name>
    <dbReference type="NCBI Taxonomy" id="186651"/>
    <lineage>
        <taxon>Bacteria</taxon>
        <taxon>Pseudomonadati</taxon>
        <taxon>Pseudomonadota</taxon>
        <taxon>Alphaproteobacteria</taxon>
        <taxon>Hyphomicrobiales</taxon>
        <taxon>Methylobacteriaceae</taxon>
        <taxon>Microvirga</taxon>
    </lineage>
</organism>
<dbReference type="GO" id="GO:0003676">
    <property type="term" value="F:nucleic acid binding"/>
    <property type="evidence" value="ECO:0007669"/>
    <property type="project" value="InterPro"/>
</dbReference>
<sequence>MPRLFCQDHPGVAALEARVVDSRPGAVLLDRSPFFPGGGGQLPDRGTLEWEGGLLAVVRLVPDGRGLWHEFDGEAEPHGMVMARIDGVFRNLMCELHTVAHVANSIVYREFGGALLTGAQLSADGTFRVDFDLPDIDPDRLRSLGGPINDALRQDFPIRTFRMPWSEAEATSGMFRSKSVSPPPQEDGTVRIVEIIGLDRQACGGTHLETSGAARPIRILKVDNKGRQNRRIKIGLAET</sequence>
<dbReference type="SUPFAM" id="SSF55186">
    <property type="entry name" value="ThrRS/AlaRS common domain"/>
    <property type="match status" value="1"/>
</dbReference>
<evidence type="ECO:0000259" key="5">
    <source>
        <dbReference type="PROSITE" id="PS50860"/>
    </source>
</evidence>
<dbReference type="Gene3D" id="2.40.30.130">
    <property type="match status" value="1"/>
</dbReference>
<gene>
    <name evidence="6" type="ORF">DES45_10745</name>
</gene>
<dbReference type="Gene3D" id="3.30.980.10">
    <property type="entry name" value="Threonyl-trna Synthetase, Chain A, domain 2"/>
    <property type="match status" value="1"/>
</dbReference>
<dbReference type="InterPro" id="IPR018165">
    <property type="entry name" value="Ala-tRNA-synth_IIc_core"/>
</dbReference>
<dbReference type="InterPro" id="IPR009000">
    <property type="entry name" value="Transl_B-barrel_sf"/>
</dbReference>
<keyword evidence="7" id="KW-1185">Reference proteome</keyword>
<dbReference type="GO" id="GO:0006419">
    <property type="term" value="P:alanyl-tRNA aminoacylation"/>
    <property type="evidence" value="ECO:0007669"/>
    <property type="project" value="InterPro"/>
</dbReference>
<reference evidence="6 7" key="1">
    <citation type="submission" date="2018-07" db="EMBL/GenBank/DDBJ databases">
        <title>Genomic Encyclopedia of Type Strains, Phase IV (KMG-IV): sequencing the most valuable type-strain genomes for metagenomic binning, comparative biology and taxonomic classification.</title>
        <authorList>
            <person name="Goeker M."/>
        </authorList>
    </citation>
    <scope>NUCLEOTIDE SEQUENCE [LARGE SCALE GENOMIC DNA]</scope>
    <source>
        <strain evidence="6 7">DSM 14364</strain>
    </source>
</reference>
<dbReference type="SMART" id="SM00863">
    <property type="entry name" value="tRNA_SAD"/>
    <property type="match status" value="1"/>
</dbReference>
<name>A0A370HGW7_9HYPH</name>
<dbReference type="PANTHER" id="PTHR43462">
    <property type="entry name" value="ALANYL-TRNA EDITING PROTEIN"/>
    <property type="match status" value="1"/>
</dbReference>
<dbReference type="PROSITE" id="PS50860">
    <property type="entry name" value="AA_TRNA_LIGASE_II_ALA"/>
    <property type="match status" value="1"/>
</dbReference>
<dbReference type="SUPFAM" id="SSF50447">
    <property type="entry name" value="Translation proteins"/>
    <property type="match status" value="1"/>
</dbReference>
<dbReference type="GO" id="GO:0002161">
    <property type="term" value="F:aminoacyl-tRNA deacylase activity"/>
    <property type="evidence" value="ECO:0007669"/>
    <property type="project" value="UniProtKB-ARBA"/>
</dbReference>
<keyword evidence="6" id="KW-0378">Hydrolase</keyword>
<dbReference type="Proteomes" id="UP000254925">
    <property type="component" value="Unassembled WGS sequence"/>
</dbReference>
<proteinExistence type="predicted"/>
<accession>A0A370HGW7</accession>
<dbReference type="GO" id="GO:0005524">
    <property type="term" value="F:ATP binding"/>
    <property type="evidence" value="ECO:0007669"/>
    <property type="project" value="InterPro"/>
</dbReference>
<dbReference type="PANTHER" id="PTHR43462:SF1">
    <property type="entry name" value="ALANYL-TRNA EDITING PROTEIN AARSD1"/>
    <property type="match status" value="1"/>
</dbReference>
<dbReference type="InterPro" id="IPR018163">
    <property type="entry name" value="Thr/Ala-tRNA-synth_IIc_edit"/>
</dbReference>
<evidence type="ECO:0000256" key="2">
    <source>
        <dbReference type="ARBA" id="ARBA00004496"/>
    </source>
</evidence>
<evidence type="ECO:0000256" key="3">
    <source>
        <dbReference type="ARBA" id="ARBA00022723"/>
    </source>
</evidence>
<dbReference type="Pfam" id="PF07973">
    <property type="entry name" value="tRNA_SAD"/>
    <property type="match status" value="1"/>
</dbReference>
<dbReference type="InterPro" id="IPR012947">
    <property type="entry name" value="tRNA_SAD"/>
</dbReference>
<dbReference type="GO" id="GO:0004813">
    <property type="term" value="F:alanine-tRNA ligase activity"/>
    <property type="evidence" value="ECO:0007669"/>
    <property type="project" value="InterPro"/>
</dbReference>
<evidence type="ECO:0000256" key="4">
    <source>
        <dbReference type="ARBA" id="ARBA00022833"/>
    </source>
</evidence>
<comment type="cofactor">
    <cofactor evidence="1">
        <name>Zn(2+)</name>
        <dbReference type="ChEBI" id="CHEBI:29105"/>
    </cofactor>
</comment>
<evidence type="ECO:0000313" key="7">
    <source>
        <dbReference type="Proteomes" id="UP000254925"/>
    </source>
</evidence>
<evidence type="ECO:0000313" key="6">
    <source>
        <dbReference type="EMBL" id="RDI57130.1"/>
    </source>
</evidence>
<dbReference type="GO" id="GO:0005737">
    <property type="term" value="C:cytoplasm"/>
    <property type="evidence" value="ECO:0007669"/>
    <property type="project" value="UniProtKB-SubCell"/>
</dbReference>
<evidence type="ECO:0000256" key="1">
    <source>
        <dbReference type="ARBA" id="ARBA00001947"/>
    </source>
</evidence>
<protein>
    <submittedName>
        <fullName evidence="6">Ala-tRNA(Pro) hydrolase</fullName>
    </submittedName>
</protein>
<dbReference type="InterPro" id="IPR051335">
    <property type="entry name" value="Alanyl-tRNA_Editing_Enzymes"/>
</dbReference>
<dbReference type="AlphaFoldDB" id="A0A370HGW7"/>
<feature type="domain" description="Alanyl-transfer RNA synthetases family profile" evidence="5">
    <location>
        <begin position="1"/>
        <end position="239"/>
    </location>
</feature>
<comment type="caution">
    <text evidence="6">The sequence shown here is derived from an EMBL/GenBank/DDBJ whole genome shotgun (WGS) entry which is preliminary data.</text>
</comment>
<comment type="subcellular location">
    <subcellularLocation>
        <location evidence="2">Cytoplasm</location>
    </subcellularLocation>
</comment>
<dbReference type="OrthoDB" id="9812949at2"/>